<name>A0A1M6JYR5_9FIRM</name>
<keyword evidence="3" id="KW-1185">Reference proteome</keyword>
<dbReference type="PANTHER" id="PTHR38454">
    <property type="entry name" value="INTEGRAL MEMBRANE PROTEIN-RELATED"/>
    <property type="match status" value="1"/>
</dbReference>
<sequence length="818" mass="93324">MKSKRDYLNQIGFYVVIMISCGAIFLTGLWHGGFFPFGDRSMLLWDMQLQYIDYFAYFKEALSGNVGILYSFTKSLGGNMISLWSFYLMSPFNLFILLFSKENLQSFVVLASGLKMAMCGLTMGIYLKQRFQKLLPWQIWIFAVSYAFMEYNLLQISNLMWIDGVYMLPLVLLGVYRYVTQRRHGLLVGTVAASILFNWYSGYMVCLFACLYFLYEKLRSFDWRWRGNLNAYIKSTLGFAGRMLLGVGLTMPLFLPNIMQLTNGKGSFSMEIFHPEFTCTQGQFLRGFFVFEWGKNGEVAVAPGILMLLLGIAFFLNRRISKRERGYTFLFLGFMLFSVLFGPLNCIWSGLRFVYSYLYRYGFVVLFLLLYLAAVQTESLMEKYGRAAEKKKAAARIVSAVCVTWVLCETLFNLSYIYQRLYGVDINEYKTYTAAEEKLTDEIKEREDAAFYRVDTTDSRCGTGNNLNTVLNESMAYGYSSINHYCSTFDYNTNVFISKLGYSDYDMMSVFDYPILSSDALLGVKYMVSESECPGYEKTEIGDGTRTVYENPYSLGLGVKAEASVTEPVKETNPFLYQNQLFTNILGEETPLYGAAAYSKTEQENMVEYSFTAPENRGIVYAYITTETDKEDVHLFVDGEDRGNYTSWMAYKVFPVCEADGKEHQIQLRSDSALSRVEDVQIYTLDLDVLASVSDTLNQESMETTQFEDGVVSGTYESAEEGKLLLNIPYDAGWEIKVNDEKITPETMENCLMVIPVSQGENQIELRYKLPGLIPGLFTALLAAVVLLILQLRERSAWRASGCRKDAKSCAVHFQEKV</sequence>
<evidence type="ECO:0000313" key="2">
    <source>
        <dbReference type="EMBL" id="SHJ51828.1"/>
    </source>
</evidence>
<feature type="transmembrane region" description="Helical" evidence="1">
    <location>
        <begin position="159"/>
        <end position="179"/>
    </location>
</feature>
<dbReference type="RefSeq" id="WP_073105421.1">
    <property type="nucleotide sequence ID" value="NZ_FQZY01000010.1"/>
</dbReference>
<keyword evidence="1" id="KW-0812">Transmembrane</keyword>
<dbReference type="OrthoDB" id="9815466at2"/>
<feature type="transmembrane region" description="Helical" evidence="1">
    <location>
        <begin position="772"/>
        <end position="790"/>
    </location>
</feature>
<keyword evidence="1" id="KW-1133">Transmembrane helix</keyword>
<dbReference type="AlphaFoldDB" id="A0A1M6JYR5"/>
<dbReference type="Pfam" id="PF09586">
    <property type="entry name" value="YfhO"/>
    <property type="match status" value="1"/>
</dbReference>
<feature type="transmembrane region" description="Helical" evidence="1">
    <location>
        <begin position="106"/>
        <end position="127"/>
    </location>
</feature>
<feature type="transmembrane region" description="Helical" evidence="1">
    <location>
        <begin position="329"/>
        <end position="351"/>
    </location>
</feature>
<evidence type="ECO:0000256" key="1">
    <source>
        <dbReference type="SAM" id="Phobius"/>
    </source>
</evidence>
<dbReference type="PROSITE" id="PS51257">
    <property type="entry name" value="PROKAR_LIPOPROTEIN"/>
    <property type="match status" value="1"/>
</dbReference>
<accession>A0A1M6JYR5</accession>
<feature type="transmembrane region" description="Helical" evidence="1">
    <location>
        <begin position="134"/>
        <end position="153"/>
    </location>
</feature>
<evidence type="ECO:0000313" key="3">
    <source>
        <dbReference type="Proteomes" id="UP000184301"/>
    </source>
</evidence>
<gene>
    <name evidence="2" type="ORF">SAMN02745243_00781</name>
</gene>
<dbReference type="EMBL" id="FQZY01000010">
    <property type="protein sequence ID" value="SHJ51828.1"/>
    <property type="molecule type" value="Genomic_DNA"/>
</dbReference>
<reference evidence="2 3" key="1">
    <citation type="submission" date="2016-11" db="EMBL/GenBank/DDBJ databases">
        <authorList>
            <person name="Jaros S."/>
            <person name="Januszkiewicz K."/>
            <person name="Wedrychowicz H."/>
        </authorList>
    </citation>
    <scope>NUCLEOTIDE SEQUENCE [LARGE SCALE GENOMIC DNA]</scope>
    <source>
        <strain evidence="2 3">DSM 15480</strain>
    </source>
</reference>
<proteinExistence type="predicted"/>
<feature type="transmembrane region" description="Helical" evidence="1">
    <location>
        <begin position="357"/>
        <end position="376"/>
    </location>
</feature>
<dbReference type="STRING" id="1121950.SAMN02745243_00781"/>
<feature type="transmembrane region" description="Helical" evidence="1">
    <location>
        <begin position="397"/>
        <end position="418"/>
    </location>
</feature>
<feature type="transmembrane region" description="Helical" evidence="1">
    <location>
        <begin position="186"/>
        <end position="215"/>
    </location>
</feature>
<feature type="transmembrane region" description="Helical" evidence="1">
    <location>
        <begin position="12"/>
        <end position="34"/>
    </location>
</feature>
<dbReference type="InterPro" id="IPR018580">
    <property type="entry name" value="Uncharacterised_YfhO"/>
</dbReference>
<feature type="transmembrane region" description="Helical" evidence="1">
    <location>
        <begin position="80"/>
        <end position="100"/>
    </location>
</feature>
<keyword evidence="1" id="KW-0472">Membrane</keyword>
<feature type="transmembrane region" description="Helical" evidence="1">
    <location>
        <begin position="299"/>
        <end position="317"/>
    </location>
</feature>
<dbReference type="Proteomes" id="UP000184301">
    <property type="component" value="Unassembled WGS sequence"/>
</dbReference>
<organism evidence="2 3">
    <name type="scientific">Hespellia stercorisuis DSM 15480</name>
    <dbReference type="NCBI Taxonomy" id="1121950"/>
    <lineage>
        <taxon>Bacteria</taxon>
        <taxon>Bacillati</taxon>
        <taxon>Bacillota</taxon>
        <taxon>Clostridia</taxon>
        <taxon>Lachnospirales</taxon>
        <taxon>Lachnospiraceae</taxon>
        <taxon>Hespellia</taxon>
    </lineage>
</organism>
<dbReference type="PANTHER" id="PTHR38454:SF1">
    <property type="entry name" value="INTEGRAL MEMBRANE PROTEIN"/>
    <property type="match status" value="1"/>
</dbReference>
<protein>
    <submittedName>
        <fullName evidence="2">Uncharacterized membrane protein YfhO</fullName>
    </submittedName>
</protein>